<sequence length="208" mass="22695">MIPRHAGASTELSRFALKSTTPLNPWANTPTHAAAIIDWAWRGNLEPLAKASRIPRQHSLTMTMTLIPRSGYGTRPFTAPYLFKPSSAPASSFSLVPGQILRMPEMVCHAMVMALRKVYWHMSDNHHPKAAGWGIPRKFLKTRACAGLAFEEVAETGDMPCLLTTPGRQPAAGRLVGSATALENAAALTNRTGDPPKKRHECQYPDAT</sequence>
<evidence type="ECO:0000256" key="1">
    <source>
        <dbReference type="SAM" id="MobiDB-lite"/>
    </source>
</evidence>
<comment type="caution">
    <text evidence="2">The sequence shown here is derived from an EMBL/GenBank/DDBJ whole genome shotgun (WGS) entry which is preliminary data.</text>
</comment>
<dbReference type="AlphaFoldDB" id="A0A8H6N6T9"/>
<reference evidence="2 3" key="1">
    <citation type="journal article" date="2020" name="Phytopathology">
        <title>Genome Sequence Resources of Colletotrichum truncatum, C. plurivorum, C. musicola, and C. sojae: Four Species Pathogenic to Soybean (Glycine max).</title>
        <authorList>
            <person name="Rogerio F."/>
            <person name="Boufleur T.R."/>
            <person name="Ciampi-Guillardi M."/>
            <person name="Sukno S.A."/>
            <person name="Thon M.R."/>
            <person name="Massola Junior N.S."/>
            <person name="Baroncelli R."/>
        </authorList>
    </citation>
    <scope>NUCLEOTIDE SEQUENCE [LARGE SCALE GENOMIC DNA]</scope>
    <source>
        <strain evidence="2 3">LFN0009</strain>
    </source>
</reference>
<proteinExistence type="predicted"/>
<accession>A0A8H6N6T9</accession>
<gene>
    <name evidence="2" type="ORF">CSOJ01_00084</name>
</gene>
<name>A0A8H6N6T9_9PEZI</name>
<evidence type="ECO:0000313" key="3">
    <source>
        <dbReference type="Proteomes" id="UP000652219"/>
    </source>
</evidence>
<protein>
    <submittedName>
        <fullName evidence="2">Uncharacterized protein</fullName>
    </submittedName>
</protein>
<evidence type="ECO:0000313" key="2">
    <source>
        <dbReference type="EMBL" id="KAF6821581.1"/>
    </source>
</evidence>
<keyword evidence="3" id="KW-1185">Reference proteome</keyword>
<dbReference type="Proteomes" id="UP000652219">
    <property type="component" value="Unassembled WGS sequence"/>
</dbReference>
<dbReference type="EMBL" id="WIGN01000001">
    <property type="protein sequence ID" value="KAF6821581.1"/>
    <property type="molecule type" value="Genomic_DNA"/>
</dbReference>
<feature type="region of interest" description="Disordered" evidence="1">
    <location>
        <begin position="187"/>
        <end position="208"/>
    </location>
</feature>
<organism evidence="2 3">
    <name type="scientific">Colletotrichum sojae</name>
    <dbReference type="NCBI Taxonomy" id="2175907"/>
    <lineage>
        <taxon>Eukaryota</taxon>
        <taxon>Fungi</taxon>
        <taxon>Dikarya</taxon>
        <taxon>Ascomycota</taxon>
        <taxon>Pezizomycotina</taxon>
        <taxon>Sordariomycetes</taxon>
        <taxon>Hypocreomycetidae</taxon>
        <taxon>Glomerellales</taxon>
        <taxon>Glomerellaceae</taxon>
        <taxon>Colletotrichum</taxon>
        <taxon>Colletotrichum orchidearum species complex</taxon>
    </lineage>
</organism>